<dbReference type="AlphaFoldDB" id="D7KL25"/>
<dbReference type="STRING" id="81972.D7KL25"/>
<gene>
    <name evidence="2" type="ORF">ARALYDRAFT_336575</name>
</gene>
<organism evidence="3">
    <name type="scientific">Arabidopsis lyrata subsp. lyrata</name>
    <name type="common">Lyre-leaved rock-cress</name>
    <dbReference type="NCBI Taxonomy" id="81972"/>
    <lineage>
        <taxon>Eukaryota</taxon>
        <taxon>Viridiplantae</taxon>
        <taxon>Streptophyta</taxon>
        <taxon>Embryophyta</taxon>
        <taxon>Tracheophyta</taxon>
        <taxon>Spermatophyta</taxon>
        <taxon>Magnoliopsida</taxon>
        <taxon>eudicotyledons</taxon>
        <taxon>Gunneridae</taxon>
        <taxon>Pentapetalae</taxon>
        <taxon>rosids</taxon>
        <taxon>malvids</taxon>
        <taxon>Brassicales</taxon>
        <taxon>Brassicaceae</taxon>
        <taxon>Camelineae</taxon>
        <taxon>Arabidopsis</taxon>
    </lineage>
</organism>
<sequence>MWLSSPGFFDHLKAIRDAIEWHQSQLGKETKTSTTTPVVRANPLPCSSALIVETDASWLEASQGCGLGWVGGDKQSTICFKNSTTEQYVASVLQDEALAIKAGLQTAIAMGFTTVDIKSDSKSLIELLRSNKVTNELVGLLHDIRNLASTLASVFFQFIHRTANVIADEMAKRALSTLVSSSNGAFPS</sequence>
<dbReference type="eggNOG" id="KOG1075">
    <property type="taxonomic scope" value="Eukaryota"/>
</dbReference>
<dbReference type="InterPro" id="IPR036397">
    <property type="entry name" value="RNaseH_sf"/>
</dbReference>
<dbReference type="SUPFAM" id="SSF53098">
    <property type="entry name" value="Ribonuclease H-like"/>
    <property type="match status" value="1"/>
</dbReference>
<accession>D7KL25</accession>
<dbReference type="PANTHER" id="PTHR47074:SF11">
    <property type="entry name" value="REVERSE TRANSCRIPTASE-LIKE PROTEIN"/>
    <property type="match status" value="1"/>
</dbReference>
<dbReference type="InterPro" id="IPR044730">
    <property type="entry name" value="RNase_H-like_dom_plant"/>
</dbReference>
<dbReference type="HOGENOM" id="CLU_000680_5_2_1"/>
<dbReference type="PANTHER" id="PTHR47074">
    <property type="entry name" value="BNAC02G40300D PROTEIN"/>
    <property type="match status" value="1"/>
</dbReference>
<dbReference type="GO" id="GO:0003676">
    <property type="term" value="F:nucleic acid binding"/>
    <property type="evidence" value="ECO:0007669"/>
    <property type="project" value="InterPro"/>
</dbReference>
<dbReference type="GO" id="GO:0004523">
    <property type="term" value="F:RNA-DNA hybrid ribonuclease activity"/>
    <property type="evidence" value="ECO:0007669"/>
    <property type="project" value="InterPro"/>
</dbReference>
<dbReference type="InterPro" id="IPR012337">
    <property type="entry name" value="RNaseH-like_sf"/>
</dbReference>
<dbReference type="Gramene" id="fgenesh1_pg.C_scaffold_1003140">
    <property type="protein sequence ID" value="fgenesh1_pg.C_scaffold_1003140"/>
    <property type="gene ID" value="fgenesh1_pg.C_scaffold_1003140"/>
</dbReference>
<dbReference type="CDD" id="cd06222">
    <property type="entry name" value="RNase_H_like"/>
    <property type="match status" value="1"/>
</dbReference>
<dbReference type="InterPro" id="IPR002156">
    <property type="entry name" value="RNaseH_domain"/>
</dbReference>
<name>D7KL25_ARALL</name>
<protein>
    <recommendedName>
        <fullName evidence="1">RNase H type-1 domain-containing protein</fullName>
    </recommendedName>
</protein>
<dbReference type="InterPro" id="IPR052929">
    <property type="entry name" value="RNase_H-like_EbsB-rel"/>
</dbReference>
<evidence type="ECO:0000259" key="1">
    <source>
        <dbReference type="Pfam" id="PF13456"/>
    </source>
</evidence>
<proteinExistence type="predicted"/>
<dbReference type="EMBL" id="GL348713">
    <property type="protein sequence ID" value="EFH67413.1"/>
    <property type="molecule type" value="Genomic_DNA"/>
</dbReference>
<dbReference type="Proteomes" id="UP000008694">
    <property type="component" value="Unassembled WGS sequence"/>
</dbReference>
<dbReference type="Gene3D" id="3.30.420.10">
    <property type="entry name" value="Ribonuclease H-like superfamily/Ribonuclease H"/>
    <property type="match status" value="1"/>
</dbReference>
<dbReference type="Pfam" id="PF13456">
    <property type="entry name" value="RVT_3"/>
    <property type="match status" value="1"/>
</dbReference>
<reference evidence="3" key="1">
    <citation type="journal article" date="2011" name="Nat. Genet.">
        <title>The Arabidopsis lyrata genome sequence and the basis of rapid genome size change.</title>
        <authorList>
            <person name="Hu T.T."/>
            <person name="Pattyn P."/>
            <person name="Bakker E.G."/>
            <person name="Cao J."/>
            <person name="Cheng J.-F."/>
            <person name="Clark R.M."/>
            <person name="Fahlgren N."/>
            <person name="Fawcett J.A."/>
            <person name="Grimwood J."/>
            <person name="Gundlach H."/>
            <person name="Haberer G."/>
            <person name="Hollister J.D."/>
            <person name="Ossowski S."/>
            <person name="Ottilar R.P."/>
            <person name="Salamov A.A."/>
            <person name="Schneeberger K."/>
            <person name="Spannagl M."/>
            <person name="Wang X."/>
            <person name="Yang L."/>
            <person name="Nasrallah M.E."/>
            <person name="Bergelson J."/>
            <person name="Carrington J.C."/>
            <person name="Gaut B.S."/>
            <person name="Schmutz J."/>
            <person name="Mayer K.F.X."/>
            <person name="Van de Peer Y."/>
            <person name="Grigoriev I.V."/>
            <person name="Nordborg M."/>
            <person name="Weigel D."/>
            <person name="Guo Y.-L."/>
        </authorList>
    </citation>
    <scope>NUCLEOTIDE SEQUENCE [LARGE SCALE GENOMIC DNA]</scope>
    <source>
        <strain evidence="3">cv. MN47</strain>
    </source>
</reference>
<evidence type="ECO:0000313" key="3">
    <source>
        <dbReference type="Proteomes" id="UP000008694"/>
    </source>
</evidence>
<feature type="domain" description="RNase H type-1" evidence="1">
    <location>
        <begin position="54"/>
        <end position="174"/>
    </location>
</feature>
<evidence type="ECO:0000313" key="2">
    <source>
        <dbReference type="EMBL" id="EFH67413.1"/>
    </source>
</evidence>
<keyword evidence="3" id="KW-1185">Reference proteome</keyword>